<dbReference type="Pfam" id="PF21530">
    <property type="entry name" value="Pif1_2B_dom"/>
    <property type="match status" value="1"/>
</dbReference>
<dbReference type="InterPro" id="IPR049163">
    <property type="entry name" value="Pif1-like_2B_dom"/>
</dbReference>
<dbReference type="Pfam" id="PF14214">
    <property type="entry name" value="Helitron_like_N"/>
    <property type="match status" value="1"/>
</dbReference>
<dbReference type="Pfam" id="PF05970">
    <property type="entry name" value="PIF1"/>
    <property type="match status" value="1"/>
</dbReference>
<sequence>MYTIGVLECSKILHVHNFKSVADISCGMGLETYSVRLYNTVLDRRYGAPSPGTFAAIIYGDDPNSSQYDIVVHSKDGLPHRISKLHPSYMPLQYTLLFPFGEDGWLPRMRSRPNSECSDRNLTVNMYYSYQLHARNNMFSLLLCGGRLFQQYIVDAYIGIEQNRLDYVQTIKSSFVLSMYLGFMMRFQGEIPKADLLEDESSCLHRLLEDLDICISTIKMRWQYAEFMAIHNTLLPLLAICPQQLWNDGWRKMSDDISFAFLRDNPSPSASINDDLLQQQLHIYTMIREAQTNKKQFLLFVYGHGGTGKTFLWTTILTYFRSIGKIVLAVATSDIASFLLPFGRTTHSRFNIPHDLPASSICNIRKNTQLGDLLQQTSFIIWDEAPMSDKRCFECLDRTLKYILNNKDLPFGGMSMLLGGDFRQTLPVKLKTTVSEIISSTSPNSYMWPYFTVCKLLLNMLLSTIDSLPSSSTSAANFASWLLDIGNGKLGEPDAADPIHTSIIDIPDPLLISSGENSLHSLIRFVYDVEVLVKPSTSNLSSRAIVCPKNDIASEINSLVMKMANGNSITYLSTNSMTPHTHRISDIDLLYPQEYLHRLTFSSFPLHELTLKPNTPVMLLKNINQGLSLCNGTRLIVSQLLPTVIQASIITGTSVGNRVYIPRIKFVHNSPDLPFVFTRKQFPVKVCYAMTINKSQGQSLKTIGITYHTLFSHMGICMLLYLEQRHQTLSKF</sequence>
<comment type="caution">
    <text evidence="5">The sequence shown here is derived from an EMBL/GenBank/DDBJ whole genome shotgun (WGS) entry which is preliminary data.</text>
</comment>
<accession>A0A9R1VSH4</accession>
<dbReference type="AlphaFoldDB" id="A0A9R1VSH4"/>
<keyword evidence="1" id="KW-0067">ATP-binding</keyword>
<dbReference type="SUPFAM" id="SSF52540">
    <property type="entry name" value="P-loop containing nucleoside triphosphate hydrolases"/>
    <property type="match status" value="2"/>
</dbReference>
<evidence type="ECO:0000259" key="4">
    <source>
        <dbReference type="Pfam" id="PF21530"/>
    </source>
</evidence>
<keyword evidence="1" id="KW-0233">DNA recombination</keyword>
<evidence type="ECO:0000259" key="2">
    <source>
        <dbReference type="Pfam" id="PF05970"/>
    </source>
</evidence>
<dbReference type="GO" id="GO:0043139">
    <property type="term" value="F:5'-3' DNA helicase activity"/>
    <property type="evidence" value="ECO:0007669"/>
    <property type="project" value="UniProtKB-EC"/>
</dbReference>
<dbReference type="GO" id="GO:0006281">
    <property type="term" value="P:DNA repair"/>
    <property type="evidence" value="ECO:0007669"/>
    <property type="project" value="UniProtKB-KW"/>
</dbReference>
<dbReference type="InterPro" id="IPR025476">
    <property type="entry name" value="Helitron_helicase-like"/>
</dbReference>
<dbReference type="InterPro" id="IPR027417">
    <property type="entry name" value="P-loop_NTPase"/>
</dbReference>
<gene>
    <name evidence="5" type="ORF">LSAT_V11C400184950</name>
</gene>
<evidence type="ECO:0000259" key="3">
    <source>
        <dbReference type="Pfam" id="PF14214"/>
    </source>
</evidence>
<dbReference type="PANTHER" id="PTHR10492">
    <property type="match status" value="1"/>
</dbReference>
<dbReference type="Proteomes" id="UP000235145">
    <property type="component" value="Unassembled WGS sequence"/>
</dbReference>
<protein>
    <recommendedName>
        <fullName evidence="1">ATP-dependent DNA helicase</fullName>
        <ecNumber evidence="1">5.6.2.3</ecNumber>
    </recommendedName>
</protein>
<keyword evidence="6" id="KW-1185">Reference proteome</keyword>
<comment type="catalytic activity">
    <reaction evidence="1">
        <text>ATP + H2O = ADP + phosphate + H(+)</text>
        <dbReference type="Rhea" id="RHEA:13065"/>
        <dbReference type="ChEBI" id="CHEBI:15377"/>
        <dbReference type="ChEBI" id="CHEBI:15378"/>
        <dbReference type="ChEBI" id="CHEBI:30616"/>
        <dbReference type="ChEBI" id="CHEBI:43474"/>
        <dbReference type="ChEBI" id="CHEBI:456216"/>
        <dbReference type="EC" id="5.6.2.3"/>
    </reaction>
</comment>
<organism evidence="5 6">
    <name type="scientific">Lactuca sativa</name>
    <name type="common">Garden lettuce</name>
    <dbReference type="NCBI Taxonomy" id="4236"/>
    <lineage>
        <taxon>Eukaryota</taxon>
        <taxon>Viridiplantae</taxon>
        <taxon>Streptophyta</taxon>
        <taxon>Embryophyta</taxon>
        <taxon>Tracheophyta</taxon>
        <taxon>Spermatophyta</taxon>
        <taxon>Magnoliopsida</taxon>
        <taxon>eudicotyledons</taxon>
        <taxon>Gunneridae</taxon>
        <taxon>Pentapetalae</taxon>
        <taxon>asterids</taxon>
        <taxon>campanulids</taxon>
        <taxon>Asterales</taxon>
        <taxon>Asteraceae</taxon>
        <taxon>Cichorioideae</taxon>
        <taxon>Cichorieae</taxon>
        <taxon>Lactucinae</taxon>
        <taxon>Lactuca</taxon>
    </lineage>
</organism>
<evidence type="ECO:0000313" key="5">
    <source>
        <dbReference type="EMBL" id="KAJ0210060.1"/>
    </source>
</evidence>
<comment type="cofactor">
    <cofactor evidence="1">
        <name>Mg(2+)</name>
        <dbReference type="ChEBI" id="CHEBI:18420"/>
    </cofactor>
</comment>
<comment type="similarity">
    <text evidence="1">Belongs to the helicase family.</text>
</comment>
<dbReference type="Gene3D" id="3.40.50.300">
    <property type="entry name" value="P-loop containing nucleotide triphosphate hydrolases"/>
    <property type="match status" value="1"/>
</dbReference>
<name>A0A9R1VSH4_LACSA</name>
<dbReference type="PANTHER" id="PTHR10492:SF96">
    <property type="entry name" value="ATP-DEPENDENT DNA HELICASE"/>
    <property type="match status" value="1"/>
</dbReference>
<keyword evidence="1" id="KW-0227">DNA damage</keyword>
<dbReference type="InterPro" id="IPR010285">
    <property type="entry name" value="DNA_helicase_pif1-like_DEAD"/>
</dbReference>
<keyword evidence="1" id="KW-0234">DNA repair</keyword>
<keyword evidence="1" id="KW-0347">Helicase</keyword>
<dbReference type="GO" id="GO:0016787">
    <property type="term" value="F:hydrolase activity"/>
    <property type="evidence" value="ECO:0007669"/>
    <property type="project" value="UniProtKB-KW"/>
</dbReference>
<dbReference type="GO" id="GO:0005524">
    <property type="term" value="F:ATP binding"/>
    <property type="evidence" value="ECO:0007669"/>
    <property type="project" value="UniProtKB-KW"/>
</dbReference>
<dbReference type="EMBL" id="NBSK02000004">
    <property type="protein sequence ID" value="KAJ0210060.1"/>
    <property type="molecule type" value="Genomic_DNA"/>
</dbReference>
<keyword evidence="1" id="KW-0547">Nucleotide-binding</keyword>
<evidence type="ECO:0000313" key="6">
    <source>
        <dbReference type="Proteomes" id="UP000235145"/>
    </source>
</evidence>
<dbReference type="GO" id="GO:0000723">
    <property type="term" value="P:telomere maintenance"/>
    <property type="evidence" value="ECO:0007669"/>
    <property type="project" value="InterPro"/>
</dbReference>
<evidence type="ECO:0000256" key="1">
    <source>
        <dbReference type="RuleBase" id="RU363044"/>
    </source>
</evidence>
<dbReference type="EC" id="5.6.2.3" evidence="1"/>
<keyword evidence="1" id="KW-0378">Hydrolase</keyword>
<feature type="domain" description="DNA helicase Pif1-like 2B" evidence="4">
    <location>
        <begin position="594"/>
        <end position="640"/>
    </location>
</feature>
<dbReference type="GO" id="GO:0006310">
    <property type="term" value="P:DNA recombination"/>
    <property type="evidence" value="ECO:0007669"/>
    <property type="project" value="UniProtKB-KW"/>
</dbReference>
<reference evidence="5 6" key="1">
    <citation type="journal article" date="2017" name="Nat. Commun.">
        <title>Genome assembly with in vitro proximity ligation data and whole-genome triplication in lettuce.</title>
        <authorList>
            <person name="Reyes-Chin-Wo S."/>
            <person name="Wang Z."/>
            <person name="Yang X."/>
            <person name="Kozik A."/>
            <person name="Arikit S."/>
            <person name="Song C."/>
            <person name="Xia L."/>
            <person name="Froenicke L."/>
            <person name="Lavelle D.O."/>
            <person name="Truco M.J."/>
            <person name="Xia R."/>
            <person name="Zhu S."/>
            <person name="Xu C."/>
            <person name="Xu H."/>
            <person name="Xu X."/>
            <person name="Cox K."/>
            <person name="Korf I."/>
            <person name="Meyers B.C."/>
            <person name="Michelmore R.W."/>
        </authorList>
    </citation>
    <scope>NUCLEOTIDE SEQUENCE [LARGE SCALE GENOMIC DNA]</scope>
    <source>
        <strain evidence="6">cv. Salinas</strain>
        <tissue evidence="5">Seedlings</tissue>
    </source>
</reference>
<feature type="domain" description="DNA helicase Pif1-like DEAD-box helicase" evidence="2">
    <location>
        <begin position="276"/>
        <end position="493"/>
    </location>
</feature>
<feature type="domain" description="Helitron helicase-like" evidence="3">
    <location>
        <begin position="127"/>
        <end position="230"/>
    </location>
</feature>
<proteinExistence type="inferred from homology"/>